<dbReference type="SUPFAM" id="SSF53448">
    <property type="entry name" value="Nucleotide-diphospho-sugar transferases"/>
    <property type="match status" value="1"/>
</dbReference>
<dbReference type="InterPro" id="IPR029044">
    <property type="entry name" value="Nucleotide-diphossugar_trans"/>
</dbReference>
<keyword evidence="1 2" id="KW-0808">Transferase</keyword>
<dbReference type="InterPro" id="IPR051706">
    <property type="entry name" value="Glycosyltransferase_domain"/>
</dbReference>
<protein>
    <submittedName>
        <fullName evidence="2">Glycosyl transferase</fullName>
    </submittedName>
</protein>
<accession>A0ABQ6BC28</accession>
<dbReference type="PANTHER" id="PTHR32385:SF15">
    <property type="entry name" value="INOSITOL PHOSPHOCERAMIDE MANNOSYLTRANSFERASE 1"/>
    <property type="match status" value="1"/>
</dbReference>
<evidence type="ECO:0000313" key="3">
    <source>
        <dbReference type="Proteomes" id="UP001156905"/>
    </source>
</evidence>
<dbReference type="Gene3D" id="3.90.550.20">
    <property type="match status" value="1"/>
</dbReference>
<reference evidence="3" key="1">
    <citation type="journal article" date="2019" name="Int. J. Syst. Evol. Microbiol.">
        <title>The Global Catalogue of Microorganisms (GCM) 10K type strain sequencing project: providing services to taxonomists for standard genome sequencing and annotation.</title>
        <authorList>
            <consortium name="The Broad Institute Genomics Platform"/>
            <consortium name="The Broad Institute Genome Sequencing Center for Infectious Disease"/>
            <person name="Wu L."/>
            <person name="Ma J."/>
        </authorList>
    </citation>
    <scope>NUCLEOTIDE SEQUENCE [LARGE SCALE GENOMIC DNA]</scope>
    <source>
        <strain evidence="3">NBRC 102520</strain>
    </source>
</reference>
<dbReference type="EMBL" id="BSOW01000041">
    <property type="protein sequence ID" value="GLR91051.1"/>
    <property type="molecule type" value="Genomic_DNA"/>
</dbReference>
<organism evidence="2 3">
    <name type="scientific">Bradyrhizobium iriomotense</name>
    <dbReference type="NCBI Taxonomy" id="441950"/>
    <lineage>
        <taxon>Bacteria</taxon>
        <taxon>Pseudomonadati</taxon>
        <taxon>Pseudomonadota</taxon>
        <taxon>Alphaproteobacteria</taxon>
        <taxon>Hyphomicrobiales</taxon>
        <taxon>Nitrobacteraceae</taxon>
        <taxon>Bradyrhizobium</taxon>
    </lineage>
</organism>
<evidence type="ECO:0000313" key="2">
    <source>
        <dbReference type="EMBL" id="GLR91051.1"/>
    </source>
</evidence>
<dbReference type="InterPro" id="IPR007577">
    <property type="entry name" value="GlycoTrfase_DXD_sugar-bd_CS"/>
</dbReference>
<proteinExistence type="predicted"/>
<comment type="caution">
    <text evidence="2">The sequence shown here is derived from an EMBL/GenBank/DDBJ whole genome shotgun (WGS) entry which is preliminary data.</text>
</comment>
<dbReference type="Proteomes" id="UP001156905">
    <property type="component" value="Unassembled WGS sequence"/>
</dbReference>
<keyword evidence="3" id="KW-1185">Reference proteome</keyword>
<evidence type="ECO:0000256" key="1">
    <source>
        <dbReference type="ARBA" id="ARBA00022679"/>
    </source>
</evidence>
<dbReference type="Pfam" id="PF04488">
    <property type="entry name" value="Gly_transf_sug"/>
    <property type="match status" value="1"/>
</dbReference>
<dbReference type="GO" id="GO:0016740">
    <property type="term" value="F:transferase activity"/>
    <property type="evidence" value="ECO:0007669"/>
    <property type="project" value="UniProtKB-KW"/>
</dbReference>
<dbReference type="PANTHER" id="PTHR32385">
    <property type="entry name" value="MANNOSYL PHOSPHORYLINOSITOL CERAMIDE SYNTHASE"/>
    <property type="match status" value="1"/>
</dbReference>
<sequence>MPDYEIVRWNMERVSSFDAKFVREALSARAWAFASDYIRLKALALEGGVYLDSDVEVFKPFDRFLKHRAFSSIEHWPEIKEIAVEGAILGAEQNHPWVKACIERYDTRSFIKPDGTQDRTIVSRILAQVAADGFGFQYRVEEQHLRDDFHLYPPVVLTHRAGPFSTEETFAIHHCVGAWRPPKPLWKRMVRKLVPK</sequence>
<name>A0ABQ6BC28_9BRAD</name>
<gene>
    <name evidence="2" type="ORF">GCM10007857_77670</name>
</gene>